<keyword evidence="14" id="KW-1185">Reference proteome</keyword>
<dbReference type="PRINTS" id="PR00081">
    <property type="entry name" value="GDHRDH"/>
</dbReference>
<gene>
    <name evidence="13" type="ORF">R9X50_00278600</name>
</gene>
<evidence type="ECO:0000256" key="2">
    <source>
        <dbReference type="ARBA" id="ARBA00006484"/>
    </source>
</evidence>
<comment type="function">
    <text evidence="9">Catalyzes the reduction of all-trans-retinal to all-trans-retinol in the presence of NADPH.</text>
</comment>
<keyword evidence="4" id="KW-0521">NADP</keyword>
<dbReference type="SUPFAM" id="SSF51735">
    <property type="entry name" value="NAD(P)-binding Rossmann-fold domains"/>
    <property type="match status" value="1"/>
</dbReference>
<dbReference type="Gene3D" id="3.40.50.720">
    <property type="entry name" value="NAD(P)-binding Rossmann-like Domain"/>
    <property type="match status" value="1"/>
</dbReference>
<evidence type="ECO:0000256" key="9">
    <source>
        <dbReference type="ARBA" id="ARBA00059620"/>
    </source>
</evidence>
<dbReference type="PANTHER" id="PTHR24322">
    <property type="entry name" value="PKSB"/>
    <property type="match status" value="1"/>
</dbReference>
<comment type="similarity">
    <text evidence="2 12">Belongs to the short-chain dehydrogenases/reductases (SDR) family.</text>
</comment>
<evidence type="ECO:0000256" key="11">
    <source>
        <dbReference type="ARBA" id="ARBA00082544"/>
    </source>
</evidence>
<evidence type="ECO:0000256" key="12">
    <source>
        <dbReference type="RuleBase" id="RU000363"/>
    </source>
</evidence>
<sequence>MSTSIASVALRPAITGLVIFAATLAPEQFRGPLLAKLREYASDRTIENAITALKFFFGFGVVRTVNAILNRFAANDFRLRSLKSQYNWPREIAFITGGTGGFGSRMSKDLAKKGVTVIAVDVRDSLPKDMENNSNIHYYKCDITDRAAVMDLAKTVRGEHGDPTILINNAGLAFPGSIIEHDEKNLHDIFNVNIISHYWTLAAFLPAMIKANKGHVVTIASVASFVSPPDMVSYANTKCALVSLHEGLTAELRGMHKAPNVLTTIVHPTFASTPMVTPFASEISQRKMAIIKPEQVTDAIHQQIIECRRGQLIVDPGPGALLATVRAWPTWMSSAFGRVLASIHTDSIVRQKSAQ</sequence>
<dbReference type="GO" id="GO:0052650">
    <property type="term" value="F:all-trans-retinol dehydrogenase (NADP+) activity"/>
    <property type="evidence" value="ECO:0007669"/>
    <property type="project" value="UniProtKB-ARBA"/>
</dbReference>
<evidence type="ECO:0000256" key="8">
    <source>
        <dbReference type="ARBA" id="ARBA00023136"/>
    </source>
</evidence>
<evidence type="ECO:0000256" key="4">
    <source>
        <dbReference type="ARBA" id="ARBA00022857"/>
    </source>
</evidence>
<comment type="subcellular location">
    <subcellularLocation>
        <location evidence="1">Membrane</location>
        <topology evidence="1">Multi-pass membrane protein</topology>
    </subcellularLocation>
</comment>
<dbReference type="PRINTS" id="PR00080">
    <property type="entry name" value="SDRFAMILY"/>
</dbReference>
<keyword evidence="6" id="KW-0560">Oxidoreductase</keyword>
<evidence type="ECO:0000256" key="3">
    <source>
        <dbReference type="ARBA" id="ARBA00022692"/>
    </source>
</evidence>
<keyword evidence="8" id="KW-0472">Membrane</keyword>
<dbReference type="Proteomes" id="UP001303373">
    <property type="component" value="Chromosome 4"/>
</dbReference>
<evidence type="ECO:0000256" key="5">
    <source>
        <dbReference type="ARBA" id="ARBA00022989"/>
    </source>
</evidence>
<dbReference type="EMBL" id="CP138583">
    <property type="protein sequence ID" value="WPG99963.1"/>
    <property type="molecule type" value="Genomic_DNA"/>
</dbReference>
<evidence type="ECO:0000256" key="1">
    <source>
        <dbReference type="ARBA" id="ARBA00004141"/>
    </source>
</evidence>
<keyword evidence="5" id="KW-1133">Transmembrane helix</keyword>
<evidence type="ECO:0000256" key="7">
    <source>
        <dbReference type="ARBA" id="ARBA00023098"/>
    </source>
</evidence>
<dbReference type="FunFam" id="3.40.50.720:FF:000131">
    <property type="entry name" value="Short-chain dehydrogenase/reductase 3"/>
    <property type="match status" value="1"/>
</dbReference>
<dbReference type="InterPro" id="IPR036291">
    <property type="entry name" value="NAD(P)-bd_dom_sf"/>
</dbReference>
<protein>
    <recommendedName>
        <fullName evidence="10">Short-chain dehydrogenase/reductase 3</fullName>
    </recommendedName>
    <alternativeName>
        <fullName evidence="11">Retinal short-chain dehydrogenase/reductase 1</fullName>
    </alternativeName>
</protein>
<name>A0AAQ3M205_9PEZI</name>
<dbReference type="Pfam" id="PF00106">
    <property type="entry name" value="adh_short"/>
    <property type="match status" value="1"/>
</dbReference>
<dbReference type="GO" id="GO:0016020">
    <property type="term" value="C:membrane"/>
    <property type="evidence" value="ECO:0007669"/>
    <property type="project" value="UniProtKB-SubCell"/>
</dbReference>
<proteinExistence type="inferred from homology"/>
<reference evidence="13 14" key="1">
    <citation type="submission" date="2023-11" db="EMBL/GenBank/DDBJ databases">
        <title>An acidophilic fungus is an integral part of prey digestion in a carnivorous sundew plant.</title>
        <authorList>
            <person name="Tsai I.J."/>
        </authorList>
    </citation>
    <scope>NUCLEOTIDE SEQUENCE [LARGE SCALE GENOMIC DNA]</scope>
    <source>
        <strain evidence="13">169a</strain>
    </source>
</reference>
<accession>A0AAQ3M205</accession>
<organism evidence="13 14">
    <name type="scientific">Acrodontium crateriforme</name>
    <dbReference type="NCBI Taxonomy" id="150365"/>
    <lineage>
        <taxon>Eukaryota</taxon>
        <taxon>Fungi</taxon>
        <taxon>Dikarya</taxon>
        <taxon>Ascomycota</taxon>
        <taxon>Pezizomycotina</taxon>
        <taxon>Dothideomycetes</taxon>
        <taxon>Dothideomycetidae</taxon>
        <taxon>Mycosphaerellales</taxon>
        <taxon>Teratosphaeriaceae</taxon>
        <taxon>Acrodontium</taxon>
    </lineage>
</organism>
<evidence type="ECO:0000256" key="6">
    <source>
        <dbReference type="ARBA" id="ARBA00023002"/>
    </source>
</evidence>
<evidence type="ECO:0000256" key="10">
    <source>
        <dbReference type="ARBA" id="ARBA00068717"/>
    </source>
</evidence>
<evidence type="ECO:0000313" key="13">
    <source>
        <dbReference type="EMBL" id="WPG99963.1"/>
    </source>
</evidence>
<keyword evidence="3" id="KW-0812">Transmembrane</keyword>
<dbReference type="AlphaFoldDB" id="A0AAQ3M205"/>
<dbReference type="PANTHER" id="PTHR24322:SF736">
    <property type="entry name" value="RETINOL DEHYDROGENASE 10"/>
    <property type="match status" value="1"/>
</dbReference>
<evidence type="ECO:0000313" key="14">
    <source>
        <dbReference type="Proteomes" id="UP001303373"/>
    </source>
</evidence>
<keyword evidence="7" id="KW-0443">Lipid metabolism</keyword>
<dbReference type="InterPro" id="IPR002347">
    <property type="entry name" value="SDR_fam"/>
</dbReference>